<sequence length="493" mass="58467">MNSVLEQQRSVHEEIERLEQAIVDQYMSQPKTQKERLENEHIVSKYLDRITEKSKQLYDLYDDKDGARKKEIDALATTSDSFGEFYERLRVIKDHHRKYPNEMAEPAELEFIYEQKQRHEDGTEEEALETLFSGEEGFGRFLDLNPLYTQYVNLKHIKRVDYLSYLSTFDDFKDTYPKETKVTADYRNYLTALRSYLESFFTRAKPLYNVENLRKETEDQFEQDWKARTVPGWEKKLGEEEEAQPQLFCVACQKQFSKQTVFDSHLTGKKHIKAQKQLMEQKGPMVDQAEIEKARQKALEEKEDKDKPIAWLEVLISKYVEVLSDHRNDTRANVERKQALTDRERALEQEQDELEIMENDSDDEDEDKIYNPLKLPLGWDGKPIPYWLYKLHGLGVEYPCEICGDFVYMGRKAFDKHFQEWRHAHGMRALGIPNTRHFHEITQIDDAYALWDKLKKKGRADDFKADTLEEFEDAEGNVFNKKTYEDLKRQGIL</sequence>
<name>A0A8H7PLG3_MORIS</name>
<dbReference type="InterPro" id="IPR024598">
    <property type="entry name" value="SF3a60/Prp9_C"/>
</dbReference>
<evidence type="ECO:0000256" key="4">
    <source>
        <dbReference type="ARBA" id="ARBA00022723"/>
    </source>
</evidence>
<evidence type="ECO:0000256" key="7">
    <source>
        <dbReference type="ARBA" id="ARBA00023242"/>
    </source>
</evidence>
<dbReference type="InterPro" id="IPR000690">
    <property type="entry name" value="Matrin/U1-C_Znf_C2H2"/>
</dbReference>
<dbReference type="GO" id="GO:0005681">
    <property type="term" value="C:spliceosomal complex"/>
    <property type="evidence" value="ECO:0007669"/>
    <property type="project" value="InterPro"/>
</dbReference>
<dbReference type="PROSITE" id="PS00028">
    <property type="entry name" value="ZINC_FINGER_C2H2_1"/>
    <property type="match status" value="1"/>
</dbReference>
<protein>
    <recommendedName>
        <fullName evidence="9">Matrin-type domain-containing protein</fullName>
    </recommendedName>
</protein>
<proteinExistence type="inferred from homology"/>
<dbReference type="GO" id="GO:0008270">
    <property type="term" value="F:zinc ion binding"/>
    <property type="evidence" value="ECO:0007669"/>
    <property type="project" value="UniProtKB-KW"/>
</dbReference>
<evidence type="ECO:0000313" key="10">
    <source>
        <dbReference type="EMBL" id="KAG2176207.1"/>
    </source>
</evidence>
<dbReference type="Pfam" id="PF12171">
    <property type="entry name" value="zf-C2H2_jaz"/>
    <property type="match status" value="1"/>
</dbReference>
<evidence type="ECO:0000259" key="9">
    <source>
        <dbReference type="PROSITE" id="PS50171"/>
    </source>
</evidence>
<accession>A0A8H7PLG3</accession>
<dbReference type="PANTHER" id="PTHR12786:SF2">
    <property type="entry name" value="SPLICING FACTOR 3A SUBUNIT 3"/>
    <property type="match status" value="1"/>
</dbReference>
<evidence type="ECO:0000256" key="6">
    <source>
        <dbReference type="ARBA" id="ARBA00022833"/>
    </source>
</evidence>
<dbReference type="Pfam" id="PF11931">
    <property type="entry name" value="SF3a60_Prp9_C"/>
    <property type="match status" value="1"/>
</dbReference>
<dbReference type="InterPro" id="IPR036236">
    <property type="entry name" value="Znf_C2H2_sf"/>
</dbReference>
<comment type="subcellular location">
    <subcellularLocation>
        <location evidence="1">Nucleus</location>
    </subcellularLocation>
</comment>
<dbReference type="InterPro" id="IPR051421">
    <property type="entry name" value="RNA_Proc_DNA_Dmg_Regulator"/>
</dbReference>
<dbReference type="EMBL" id="JAEPQZ010000010">
    <property type="protein sequence ID" value="KAG2176207.1"/>
    <property type="molecule type" value="Genomic_DNA"/>
</dbReference>
<reference evidence="10" key="1">
    <citation type="submission" date="2020-12" db="EMBL/GenBank/DDBJ databases">
        <title>Metabolic potential, ecology and presence of endohyphal bacteria is reflected in genomic diversity of Mucoromycotina.</title>
        <authorList>
            <person name="Muszewska A."/>
            <person name="Okrasinska A."/>
            <person name="Steczkiewicz K."/>
            <person name="Drgas O."/>
            <person name="Orlowska M."/>
            <person name="Perlinska-Lenart U."/>
            <person name="Aleksandrzak-Piekarczyk T."/>
            <person name="Szatraj K."/>
            <person name="Zielenkiewicz U."/>
            <person name="Pilsyk S."/>
            <person name="Malc E."/>
            <person name="Mieczkowski P."/>
            <person name="Kruszewska J.S."/>
            <person name="Biernat P."/>
            <person name="Pawlowska J."/>
        </authorList>
    </citation>
    <scope>NUCLEOTIDE SEQUENCE</scope>
    <source>
        <strain evidence="10">WA0000067209</strain>
    </source>
</reference>
<keyword evidence="7" id="KW-0539">Nucleus</keyword>
<keyword evidence="8" id="KW-0175">Coiled coil</keyword>
<evidence type="ECO:0000313" key="11">
    <source>
        <dbReference type="Proteomes" id="UP000654370"/>
    </source>
</evidence>
<evidence type="ECO:0000256" key="8">
    <source>
        <dbReference type="SAM" id="Coils"/>
    </source>
</evidence>
<evidence type="ECO:0000256" key="3">
    <source>
        <dbReference type="ARBA" id="ARBA00022553"/>
    </source>
</evidence>
<dbReference type="Pfam" id="PF12108">
    <property type="entry name" value="SF3a60_bindingd"/>
    <property type="match status" value="1"/>
</dbReference>
<feature type="domain" description="Matrin-type" evidence="9">
    <location>
        <begin position="398"/>
        <end position="429"/>
    </location>
</feature>
<dbReference type="GO" id="GO:0003723">
    <property type="term" value="F:RNA binding"/>
    <property type="evidence" value="ECO:0007669"/>
    <property type="project" value="InterPro"/>
</dbReference>
<organism evidence="10 11">
    <name type="scientific">Mortierella isabellina</name>
    <name type="common">Filamentous fungus</name>
    <name type="synonym">Umbelopsis isabellina</name>
    <dbReference type="NCBI Taxonomy" id="91625"/>
    <lineage>
        <taxon>Eukaryota</taxon>
        <taxon>Fungi</taxon>
        <taxon>Fungi incertae sedis</taxon>
        <taxon>Mucoromycota</taxon>
        <taxon>Mucoromycotina</taxon>
        <taxon>Umbelopsidomycetes</taxon>
        <taxon>Umbelopsidales</taxon>
        <taxon>Umbelopsidaceae</taxon>
        <taxon>Umbelopsis</taxon>
    </lineage>
</organism>
<comment type="similarity">
    <text evidence="2">Belongs to the SF3A3 family.</text>
</comment>
<dbReference type="SUPFAM" id="SSF57667">
    <property type="entry name" value="beta-beta-alpha zinc fingers"/>
    <property type="match status" value="1"/>
</dbReference>
<dbReference type="Proteomes" id="UP000654370">
    <property type="component" value="Unassembled WGS sequence"/>
</dbReference>
<keyword evidence="4" id="KW-0479">Metal-binding</keyword>
<dbReference type="InterPro" id="IPR031774">
    <property type="entry name" value="SF3A3_dom"/>
</dbReference>
<comment type="caution">
    <text evidence="10">The sequence shown here is derived from an EMBL/GenBank/DDBJ whole genome shotgun (WGS) entry which is preliminary data.</text>
</comment>
<dbReference type="Pfam" id="PF16837">
    <property type="entry name" value="SF3A3"/>
    <property type="match status" value="1"/>
</dbReference>
<dbReference type="InterPro" id="IPR021966">
    <property type="entry name" value="SF3a60_bindingd"/>
</dbReference>
<dbReference type="AlphaFoldDB" id="A0A8H7PLG3"/>
<evidence type="ECO:0000256" key="5">
    <source>
        <dbReference type="ARBA" id="ARBA00022771"/>
    </source>
</evidence>
<keyword evidence="6" id="KW-0862">Zinc</keyword>
<gene>
    <name evidence="10" type="ORF">INT43_005441</name>
</gene>
<dbReference type="PROSITE" id="PS50171">
    <property type="entry name" value="ZF_MATRIN"/>
    <property type="match status" value="1"/>
</dbReference>
<dbReference type="OrthoDB" id="2160351at2759"/>
<keyword evidence="3" id="KW-0597">Phosphoprotein</keyword>
<dbReference type="InterPro" id="IPR022755">
    <property type="entry name" value="Znf_C2H2_jaz"/>
</dbReference>
<dbReference type="PANTHER" id="PTHR12786">
    <property type="entry name" value="SPLICING FACTOR SF3A-RELATED"/>
    <property type="match status" value="1"/>
</dbReference>
<dbReference type="InterPro" id="IPR003604">
    <property type="entry name" value="Matrin/U1-like-C_Znf_C2H2"/>
</dbReference>
<dbReference type="InterPro" id="IPR013087">
    <property type="entry name" value="Znf_C2H2_type"/>
</dbReference>
<keyword evidence="11" id="KW-1185">Reference proteome</keyword>
<dbReference type="Gene3D" id="3.30.160.60">
    <property type="entry name" value="Classic Zinc Finger"/>
    <property type="match status" value="1"/>
</dbReference>
<evidence type="ECO:0000256" key="1">
    <source>
        <dbReference type="ARBA" id="ARBA00004123"/>
    </source>
</evidence>
<dbReference type="SMART" id="SM00355">
    <property type="entry name" value="ZnF_C2H2"/>
    <property type="match status" value="2"/>
</dbReference>
<evidence type="ECO:0000256" key="2">
    <source>
        <dbReference type="ARBA" id="ARBA00008776"/>
    </source>
</evidence>
<feature type="coiled-coil region" evidence="8">
    <location>
        <begin position="337"/>
        <end position="367"/>
    </location>
</feature>
<dbReference type="SMART" id="SM00451">
    <property type="entry name" value="ZnF_U1"/>
    <property type="match status" value="1"/>
</dbReference>
<dbReference type="GO" id="GO:0000398">
    <property type="term" value="P:mRNA splicing, via spliceosome"/>
    <property type="evidence" value="ECO:0007669"/>
    <property type="project" value="InterPro"/>
</dbReference>
<keyword evidence="5" id="KW-0863">Zinc-finger</keyword>